<keyword evidence="5 8" id="KW-0518">Myosin</keyword>
<dbReference type="GO" id="GO:0007015">
    <property type="term" value="P:actin filament organization"/>
    <property type="evidence" value="ECO:0007669"/>
    <property type="project" value="TreeGrafter"/>
</dbReference>
<dbReference type="PANTHER" id="PTHR13140">
    <property type="entry name" value="MYOSIN"/>
    <property type="match status" value="1"/>
</dbReference>
<reference evidence="10" key="1">
    <citation type="submission" date="2022-11" db="EMBL/GenBank/DDBJ databases">
        <authorList>
            <person name="Kikuchi T."/>
        </authorList>
    </citation>
    <scope>NUCLEOTIDE SEQUENCE</scope>
    <source>
        <strain evidence="10">PS1010</strain>
    </source>
</reference>
<gene>
    <name evidence="10" type="ORF">CAMP_LOCUS6067</name>
</gene>
<evidence type="ECO:0000256" key="3">
    <source>
        <dbReference type="ARBA" id="ARBA00022840"/>
    </source>
</evidence>
<evidence type="ECO:0000256" key="8">
    <source>
        <dbReference type="PROSITE-ProRule" id="PRU00782"/>
    </source>
</evidence>
<dbReference type="OrthoDB" id="10055605at2759"/>
<organism evidence="10 11">
    <name type="scientific">Caenorhabditis angaria</name>
    <dbReference type="NCBI Taxonomy" id="860376"/>
    <lineage>
        <taxon>Eukaryota</taxon>
        <taxon>Metazoa</taxon>
        <taxon>Ecdysozoa</taxon>
        <taxon>Nematoda</taxon>
        <taxon>Chromadorea</taxon>
        <taxon>Rhabditida</taxon>
        <taxon>Rhabditina</taxon>
        <taxon>Rhabditomorpha</taxon>
        <taxon>Rhabditoidea</taxon>
        <taxon>Rhabditidae</taxon>
        <taxon>Peloderinae</taxon>
        <taxon>Caenorhabditis</taxon>
    </lineage>
</organism>
<dbReference type="GO" id="GO:0005524">
    <property type="term" value="F:ATP binding"/>
    <property type="evidence" value="ECO:0007669"/>
    <property type="project" value="UniProtKB-KW"/>
</dbReference>
<feature type="domain" description="Myosin motor" evidence="9">
    <location>
        <begin position="61"/>
        <end position="241"/>
    </location>
</feature>
<dbReference type="Gene3D" id="1.10.10.820">
    <property type="match status" value="1"/>
</dbReference>
<evidence type="ECO:0000256" key="5">
    <source>
        <dbReference type="ARBA" id="ARBA00023123"/>
    </source>
</evidence>
<proteinExistence type="inferred from homology"/>
<comment type="caution">
    <text evidence="10">The sequence shown here is derived from an EMBL/GenBank/DDBJ whole genome shotgun (WGS) entry which is preliminary data.</text>
</comment>
<evidence type="ECO:0000313" key="10">
    <source>
        <dbReference type="EMBL" id="CAI5443430.1"/>
    </source>
</evidence>
<dbReference type="Proteomes" id="UP001152747">
    <property type="component" value="Unassembled WGS sequence"/>
</dbReference>
<comment type="caution">
    <text evidence="8">Lacks conserved residue(s) required for the propagation of feature annotation.</text>
</comment>
<dbReference type="SUPFAM" id="SSF52540">
    <property type="entry name" value="P-loop containing nucleoside triphosphate hydrolases"/>
    <property type="match status" value="1"/>
</dbReference>
<dbReference type="InterPro" id="IPR036961">
    <property type="entry name" value="Kinesin_motor_dom_sf"/>
</dbReference>
<evidence type="ECO:0000256" key="4">
    <source>
        <dbReference type="ARBA" id="ARBA00023054"/>
    </source>
</evidence>
<keyword evidence="3" id="KW-0067">ATP-binding</keyword>
<dbReference type="PANTHER" id="PTHR13140:SF857">
    <property type="entry name" value="MYOSIN-11"/>
    <property type="match status" value="1"/>
</dbReference>
<keyword evidence="7 8" id="KW-0009">Actin-binding</keyword>
<dbReference type="GO" id="GO:0016459">
    <property type="term" value="C:myosin complex"/>
    <property type="evidence" value="ECO:0007669"/>
    <property type="project" value="UniProtKB-KW"/>
</dbReference>
<protein>
    <recommendedName>
        <fullName evidence="9">Myosin motor domain-containing protein</fullName>
    </recommendedName>
</protein>
<evidence type="ECO:0000256" key="6">
    <source>
        <dbReference type="ARBA" id="ARBA00023175"/>
    </source>
</evidence>
<comment type="similarity">
    <text evidence="1 8">Belongs to the TRAFAC class myosin-kinesin ATPase superfamily. Myosin family.</text>
</comment>
<dbReference type="Pfam" id="PF00063">
    <property type="entry name" value="Myosin_head"/>
    <property type="match status" value="2"/>
</dbReference>
<keyword evidence="11" id="KW-1185">Reference proteome</keyword>
<keyword evidence="6" id="KW-0505">Motor protein</keyword>
<dbReference type="InterPro" id="IPR027417">
    <property type="entry name" value="P-loop_NTPase"/>
</dbReference>
<name>A0A9P1IF13_9PELO</name>
<accession>A0A9P1IF13</accession>
<dbReference type="GO" id="GO:0005737">
    <property type="term" value="C:cytoplasm"/>
    <property type="evidence" value="ECO:0007669"/>
    <property type="project" value="TreeGrafter"/>
</dbReference>
<keyword evidence="4" id="KW-0175">Coiled coil</keyword>
<dbReference type="Gene3D" id="3.40.850.10">
    <property type="entry name" value="Kinesin motor domain"/>
    <property type="match status" value="1"/>
</dbReference>
<evidence type="ECO:0000256" key="7">
    <source>
        <dbReference type="ARBA" id="ARBA00023203"/>
    </source>
</evidence>
<evidence type="ECO:0000259" key="9">
    <source>
        <dbReference type="PROSITE" id="PS51456"/>
    </source>
</evidence>
<dbReference type="GO" id="GO:0016020">
    <property type="term" value="C:membrane"/>
    <property type="evidence" value="ECO:0007669"/>
    <property type="project" value="TreeGrafter"/>
</dbReference>
<dbReference type="AlphaFoldDB" id="A0A9P1IF13"/>
<dbReference type="Gene3D" id="1.20.120.720">
    <property type="entry name" value="Myosin VI head, motor domain, U50 subdomain"/>
    <property type="match status" value="1"/>
</dbReference>
<dbReference type="PROSITE" id="PS51456">
    <property type="entry name" value="MYOSIN_MOTOR"/>
    <property type="match status" value="1"/>
</dbReference>
<evidence type="ECO:0000256" key="1">
    <source>
        <dbReference type="ARBA" id="ARBA00008314"/>
    </source>
</evidence>
<dbReference type="InterPro" id="IPR001609">
    <property type="entry name" value="Myosin_head_motor_dom-like"/>
</dbReference>
<dbReference type="GO" id="GO:0051015">
    <property type="term" value="F:actin filament binding"/>
    <property type="evidence" value="ECO:0007669"/>
    <property type="project" value="TreeGrafter"/>
</dbReference>
<dbReference type="SMART" id="SM00242">
    <property type="entry name" value="MYSc"/>
    <property type="match status" value="1"/>
</dbReference>
<dbReference type="GO" id="GO:0000146">
    <property type="term" value="F:microfilament motor activity"/>
    <property type="evidence" value="ECO:0007669"/>
    <property type="project" value="TreeGrafter"/>
</dbReference>
<sequence length="241" mass="26763">MASSTNDSNLAKKAVLWIPNIVDGFSLATLIGKANPDGLIEVVVMETGEKDCHDANSSKYDKCEDMALLPCLNEASVLNTLKQRFSSDLFYTYSGLFCVAINPYKTISMSTESFAAQFKCQQQKDIPPQIFDFMYWRIQGKSICISFDQNGSISAGESLMLENQVSSYNFLTNGDCNIPGVDDAARFSETLASMSQIGLNDEEINGVLRIVSAILASQILSWCNIAKACYERLFRWLVQLY</sequence>
<keyword evidence="2" id="KW-0547">Nucleotide-binding</keyword>
<evidence type="ECO:0000256" key="2">
    <source>
        <dbReference type="ARBA" id="ARBA00022741"/>
    </source>
</evidence>
<evidence type="ECO:0000313" key="11">
    <source>
        <dbReference type="Proteomes" id="UP001152747"/>
    </source>
</evidence>
<dbReference type="EMBL" id="CANHGI010000002">
    <property type="protein sequence ID" value="CAI5443430.1"/>
    <property type="molecule type" value="Genomic_DNA"/>
</dbReference>